<name>A0AAV4PGF4_CAEEX</name>
<comment type="caution">
    <text evidence="1">The sequence shown here is derived from an EMBL/GenBank/DDBJ whole genome shotgun (WGS) entry which is preliminary data.</text>
</comment>
<dbReference type="AlphaFoldDB" id="A0AAV4PGF4"/>
<evidence type="ECO:0000313" key="1">
    <source>
        <dbReference type="EMBL" id="GIX94212.1"/>
    </source>
</evidence>
<protein>
    <recommendedName>
        <fullName evidence="3">G-protein coupled receptors family 1 profile domain-containing protein</fullName>
    </recommendedName>
</protein>
<accession>A0AAV4PGF4</accession>
<dbReference type="EMBL" id="BPLR01004347">
    <property type="protein sequence ID" value="GIX94212.1"/>
    <property type="molecule type" value="Genomic_DNA"/>
</dbReference>
<organism evidence="1 2">
    <name type="scientific">Caerostris extrusa</name>
    <name type="common">Bark spider</name>
    <name type="synonym">Caerostris bankana</name>
    <dbReference type="NCBI Taxonomy" id="172846"/>
    <lineage>
        <taxon>Eukaryota</taxon>
        <taxon>Metazoa</taxon>
        <taxon>Ecdysozoa</taxon>
        <taxon>Arthropoda</taxon>
        <taxon>Chelicerata</taxon>
        <taxon>Arachnida</taxon>
        <taxon>Araneae</taxon>
        <taxon>Araneomorphae</taxon>
        <taxon>Entelegynae</taxon>
        <taxon>Araneoidea</taxon>
        <taxon>Araneidae</taxon>
        <taxon>Caerostris</taxon>
    </lineage>
</organism>
<evidence type="ECO:0008006" key="3">
    <source>
        <dbReference type="Google" id="ProtNLM"/>
    </source>
</evidence>
<proteinExistence type="predicted"/>
<sequence>MPPFEISIGMISGGWAYLPPLCDGRFHLLCGCFGSGAPVMVSSSTAWEYHSRKAVDNNENNEIDNNSSGQAEKPLMARHSFTGKKEHICLRALCCSAQAGGRRVVDGAAIAVALWPMRHLVLNLTNSVYVDTHEANSILKLDNCVLLLSNCMNPIIYFIFNIQL</sequence>
<gene>
    <name evidence="1" type="ORF">CEXT_724181</name>
</gene>
<evidence type="ECO:0000313" key="2">
    <source>
        <dbReference type="Proteomes" id="UP001054945"/>
    </source>
</evidence>
<keyword evidence="2" id="KW-1185">Reference proteome</keyword>
<dbReference type="Proteomes" id="UP001054945">
    <property type="component" value="Unassembled WGS sequence"/>
</dbReference>
<reference evidence="1 2" key="1">
    <citation type="submission" date="2021-06" db="EMBL/GenBank/DDBJ databases">
        <title>Caerostris extrusa draft genome.</title>
        <authorList>
            <person name="Kono N."/>
            <person name="Arakawa K."/>
        </authorList>
    </citation>
    <scope>NUCLEOTIDE SEQUENCE [LARGE SCALE GENOMIC DNA]</scope>
</reference>